<dbReference type="SUPFAM" id="SSF57701">
    <property type="entry name" value="Zn2/Cys6 DNA-binding domain"/>
    <property type="match status" value="1"/>
</dbReference>
<dbReference type="GO" id="GO:0009893">
    <property type="term" value="P:positive regulation of metabolic process"/>
    <property type="evidence" value="ECO:0007669"/>
    <property type="project" value="UniProtKB-ARBA"/>
</dbReference>
<dbReference type="Gene3D" id="4.10.240.10">
    <property type="entry name" value="Zn(2)-C6 fungal-type DNA-binding domain"/>
    <property type="match status" value="1"/>
</dbReference>
<keyword evidence="7" id="KW-0804">Transcription</keyword>
<organism evidence="13 14">
    <name type="scientific">Aspergillus carbonarius (strain ITEM 5010)</name>
    <dbReference type="NCBI Taxonomy" id="602072"/>
    <lineage>
        <taxon>Eukaryota</taxon>
        <taxon>Fungi</taxon>
        <taxon>Dikarya</taxon>
        <taxon>Ascomycota</taxon>
        <taxon>Pezizomycotina</taxon>
        <taxon>Eurotiomycetes</taxon>
        <taxon>Eurotiomycetidae</taxon>
        <taxon>Eurotiales</taxon>
        <taxon>Aspergillaceae</taxon>
        <taxon>Aspergillus</taxon>
        <taxon>Aspergillus subgen. Circumdati</taxon>
    </lineage>
</organism>
<evidence type="ECO:0000313" key="13">
    <source>
        <dbReference type="EMBL" id="OOF97089.1"/>
    </source>
</evidence>
<dbReference type="SMART" id="SM00066">
    <property type="entry name" value="GAL4"/>
    <property type="match status" value="1"/>
</dbReference>
<evidence type="ECO:0000256" key="7">
    <source>
        <dbReference type="ARBA" id="ARBA00023163"/>
    </source>
</evidence>
<dbReference type="PANTHER" id="PTHR47660">
    <property type="entry name" value="TRANSCRIPTION FACTOR WITH C2H2 AND ZN(2)-CYS(6) DNA BINDING DOMAIN (EUROFUNG)-RELATED-RELATED"/>
    <property type="match status" value="1"/>
</dbReference>
<dbReference type="Pfam" id="PF00172">
    <property type="entry name" value="Zn_clus"/>
    <property type="match status" value="1"/>
</dbReference>
<sequence>MDFSHSRRPLLSSGPFVCTKPDCGKSFLRKEHLNRHLAVHTNSRPHKCFICGRTFARSDILNRHVLQHNVPPDTSKRTPLACQTCRRRKTKCDSQHPCATCADTGEACMREPSSMQASMPMTRSRRKIPLGEEEEPMETMEENDFEEKENGMVSSTESTSPMQQDWVPPMNRGDSNSILSSSTRPTSVSAEQEPLLDPCISMAPGDSVATSTTGRTPSLGPSESPSLLNFAFESSLPQSSESGDRFSTGQPSEVQMKETTSFATKRTFSEASASDRVTVPVSSSGWLQLHEAIASQIQFVTTQIQSAEFDHFHQIWPLFHVPTFTPKKHTPLLTNALANLAMGVQDANRHHLVPYAINQELTQALMPKITDELLTEKPAADVPLQTMQAMVITLIYAVLGDAPVATLNWAAQWTDITISTFRRIGALSNQWLPEDQGLSAEERWVACEEMKRYTLAPFHLLLMTMYPVP</sequence>
<dbReference type="PROSITE" id="PS00028">
    <property type="entry name" value="ZINC_FINGER_C2H2_1"/>
    <property type="match status" value="2"/>
</dbReference>
<keyword evidence="14" id="KW-1185">Reference proteome</keyword>
<keyword evidence="4" id="KW-0862">Zinc</keyword>
<dbReference type="AlphaFoldDB" id="A0A1R3RRJ0"/>
<feature type="domain" description="C2H2-type" evidence="12">
    <location>
        <begin position="16"/>
        <end position="45"/>
    </location>
</feature>
<dbReference type="GO" id="GO:0008270">
    <property type="term" value="F:zinc ion binding"/>
    <property type="evidence" value="ECO:0007669"/>
    <property type="project" value="UniProtKB-KW"/>
</dbReference>
<evidence type="ECO:0000256" key="10">
    <source>
        <dbReference type="SAM" id="MobiDB-lite"/>
    </source>
</evidence>
<evidence type="ECO:0000313" key="14">
    <source>
        <dbReference type="Proteomes" id="UP000188318"/>
    </source>
</evidence>
<evidence type="ECO:0008006" key="15">
    <source>
        <dbReference type="Google" id="ProtNLM"/>
    </source>
</evidence>
<dbReference type="PROSITE" id="PS50157">
    <property type="entry name" value="ZINC_FINGER_C2H2_2"/>
    <property type="match status" value="2"/>
</dbReference>
<dbReference type="SMART" id="SM00355">
    <property type="entry name" value="ZnF_C2H2"/>
    <property type="match status" value="2"/>
</dbReference>
<dbReference type="Gene3D" id="3.30.160.60">
    <property type="entry name" value="Classic Zinc Finger"/>
    <property type="match status" value="2"/>
</dbReference>
<evidence type="ECO:0000259" key="11">
    <source>
        <dbReference type="PROSITE" id="PS50048"/>
    </source>
</evidence>
<dbReference type="PROSITE" id="PS00463">
    <property type="entry name" value="ZN2_CY6_FUNGAL_1"/>
    <property type="match status" value="1"/>
</dbReference>
<evidence type="ECO:0000256" key="4">
    <source>
        <dbReference type="ARBA" id="ARBA00022833"/>
    </source>
</evidence>
<dbReference type="CDD" id="cd00067">
    <property type="entry name" value="GAL4"/>
    <property type="match status" value="1"/>
</dbReference>
<name>A0A1R3RRJ0_ASPC5</name>
<dbReference type="STRING" id="602072.A0A1R3RRJ0"/>
<dbReference type="EMBL" id="KV907497">
    <property type="protein sequence ID" value="OOF97089.1"/>
    <property type="molecule type" value="Genomic_DNA"/>
</dbReference>
<keyword evidence="8" id="KW-0539">Nucleus</keyword>
<dbReference type="GO" id="GO:0000978">
    <property type="term" value="F:RNA polymerase II cis-regulatory region sequence-specific DNA binding"/>
    <property type="evidence" value="ECO:0007669"/>
    <property type="project" value="UniProtKB-ARBA"/>
</dbReference>
<dbReference type="InterPro" id="IPR013087">
    <property type="entry name" value="Znf_C2H2_type"/>
</dbReference>
<proteinExistence type="predicted"/>
<reference evidence="14" key="1">
    <citation type="journal article" date="2017" name="Genome Biol.">
        <title>Comparative genomics reveals high biological diversity and specific adaptations in the industrially and medically important fungal genus Aspergillus.</title>
        <authorList>
            <person name="de Vries R.P."/>
            <person name="Riley R."/>
            <person name="Wiebenga A."/>
            <person name="Aguilar-Osorio G."/>
            <person name="Amillis S."/>
            <person name="Uchima C.A."/>
            <person name="Anderluh G."/>
            <person name="Asadollahi M."/>
            <person name="Askin M."/>
            <person name="Barry K."/>
            <person name="Battaglia E."/>
            <person name="Bayram O."/>
            <person name="Benocci T."/>
            <person name="Braus-Stromeyer S.A."/>
            <person name="Caldana C."/>
            <person name="Canovas D."/>
            <person name="Cerqueira G.C."/>
            <person name="Chen F."/>
            <person name="Chen W."/>
            <person name="Choi C."/>
            <person name="Clum A."/>
            <person name="Dos Santos R.A."/>
            <person name="Damasio A.R."/>
            <person name="Diallinas G."/>
            <person name="Emri T."/>
            <person name="Fekete E."/>
            <person name="Flipphi M."/>
            <person name="Freyberg S."/>
            <person name="Gallo A."/>
            <person name="Gournas C."/>
            <person name="Habgood R."/>
            <person name="Hainaut M."/>
            <person name="Harispe M.L."/>
            <person name="Henrissat B."/>
            <person name="Hilden K.S."/>
            <person name="Hope R."/>
            <person name="Hossain A."/>
            <person name="Karabika E."/>
            <person name="Karaffa L."/>
            <person name="Karanyi Z."/>
            <person name="Krasevec N."/>
            <person name="Kuo A."/>
            <person name="Kusch H."/>
            <person name="LaButti K."/>
            <person name="Lagendijk E.L."/>
            <person name="Lapidus A."/>
            <person name="Levasseur A."/>
            <person name="Lindquist E."/>
            <person name="Lipzen A."/>
            <person name="Logrieco A.F."/>
            <person name="MacCabe A."/>
            <person name="Maekelae M.R."/>
            <person name="Malavazi I."/>
            <person name="Melin P."/>
            <person name="Meyer V."/>
            <person name="Mielnichuk N."/>
            <person name="Miskei M."/>
            <person name="Molnar A.P."/>
            <person name="Mule G."/>
            <person name="Ngan C.Y."/>
            <person name="Orejas M."/>
            <person name="Orosz E."/>
            <person name="Ouedraogo J.P."/>
            <person name="Overkamp K.M."/>
            <person name="Park H.-S."/>
            <person name="Perrone G."/>
            <person name="Piumi F."/>
            <person name="Punt P.J."/>
            <person name="Ram A.F."/>
            <person name="Ramon A."/>
            <person name="Rauscher S."/>
            <person name="Record E."/>
            <person name="Riano-Pachon D.M."/>
            <person name="Robert V."/>
            <person name="Roehrig J."/>
            <person name="Ruller R."/>
            <person name="Salamov A."/>
            <person name="Salih N.S."/>
            <person name="Samson R.A."/>
            <person name="Sandor E."/>
            <person name="Sanguinetti M."/>
            <person name="Schuetze T."/>
            <person name="Sepcic K."/>
            <person name="Shelest E."/>
            <person name="Sherlock G."/>
            <person name="Sophianopoulou V."/>
            <person name="Squina F.M."/>
            <person name="Sun H."/>
            <person name="Susca A."/>
            <person name="Todd R.B."/>
            <person name="Tsang A."/>
            <person name="Unkles S.E."/>
            <person name="van de Wiele N."/>
            <person name="van Rossen-Uffink D."/>
            <person name="Oliveira J.V."/>
            <person name="Vesth T.C."/>
            <person name="Visser J."/>
            <person name="Yu J.-H."/>
            <person name="Zhou M."/>
            <person name="Andersen M.R."/>
            <person name="Archer D.B."/>
            <person name="Baker S.E."/>
            <person name="Benoit I."/>
            <person name="Brakhage A.A."/>
            <person name="Braus G.H."/>
            <person name="Fischer R."/>
            <person name="Frisvad J.C."/>
            <person name="Goldman G.H."/>
            <person name="Houbraken J."/>
            <person name="Oakley B."/>
            <person name="Pocsi I."/>
            <person name="Scazzocchio C."/>
            <person name="Seiboth B."/>
            <person name="vanKuyk P.A."/>
            <person name="Wortman J."/>
            <person name="Dyer P.S."/>
            <person name="Grigoriev I.V."/>
        </authorList>
    </citation>
    <scope>NUCLEOTIDE SEQUENCE [LARGE SCALE GENOMIC DNA]</scope>
    <source>
        <strain evidence="14">ITEM 5010</strain>
    </source>
</reference>
<dbReference type="InterPro" id="IPR036864">
    <property type="entry name" value="Zn2-C6_fun-type_DNA-bd_sf"/>
</dbReference>
<keyword evidence="6" id="KW-0238">DNA-binding</keyword>
<evidence type="ECO:0000256" key="8">
    <source>
        <dbReference type="ARBA" id="ARBA00023242"/>
    </source>
</evidence>
<dbReference type="InterPro" id="IPR001138">
    <property type="entry name" value="Zn2Cys6_DnaBD"/>
</dbReference>
<evidence type="ECO:0000256" key="5">
    <source>
        <dbReference type="ARBA" id="ARBA00023015"/>
    </source>
</evidence>
<dbReference type="PANTHER" id="PTHR47660:SF2">
    <property type="entry name" value="TRANSCRIPTION FACTOR WITH C2H2 AND ZN(2)-CYS(6) DNA BINDING DOMAIN (EUROFUNG)"/>
    <property type="match status" value="1"/>
</dbReference>
<keyword evidence="5" id="KW-0805">Transcription regulation</keyword>
<evidence type="ECO:0000256" key="1">
    <source>
        <dbReference type="ARBA" id="ARBA00022723"/>
    </source>
</evidence>
<dbReference type="Proteomes" id="UP000188318">
    <property type="component" value="Unassembled WGS sequence"/>
</dbReference>
<feature type="domain" description="C2H2-type" evidence="12">
    <location>
        <begin position="46"/>
        <end position="68"/>
    </location>
</feature>
<gene>
    <name evidence="13" type="ORF">ASPCADRAFT_128793</name>
</gene>
<feature type="compositionally biased region" description="Polar residues" evidence="10">
    <location>
        <begin position="152"/>
        <end position="163"/>
    </location>
</feature>
<dbReference type="VEuPathDB" id="FungiDB:ASPCADRAFT_128793"/>
<dbReference type="FunFam" id="3.30.160.60:FF:000072">
    <property type="entry name" value="zinc finger protein 143 isoform X1"/>
    <property type="match status" value="1"/>
</dbReference>
<dbReference type="SUPFAM" id="SSF57667">
    <property type="entry name" value="beta-beta-alpha zinc fingers"/>
    <property type="match status" value="1"/>
</dbReference>
<evidence type="ECO:0000256" key="9">
    <source>
        <dbReference type="PROSITE-ProRule" id="PRU00042"/>
    </source>
</evidence>
<protein>
    <recommendedName>
        <fullName evidence="15">C2H2-type domain-containing protein</fullName>
    </recommendedName>
</protein>
<feature type="compositionally biased region" description="Polar residues" evidence="10">
    <location>
        <begin position="235"/>
        <end position="256"/>
    </location>
</feature>
<evidence type="ECO:0000256" key="6">
    <source>
        <dbReference type="ARBA" id="ARBA00023125"/>
    </source>
</evidence>
<dbReference type="Pfam" id="PF00096">
    <property type="entry name" value="zf-C2H2"/>
    <property type="match status" value="2"/>
</dbReference>
<evidence type="ECO:0000259" key="12">
    <source>
        <dbReference type="PROSITE" id="PS50157"/>
    </source>
</evidence>
<keyword evidence="3 9" id="KW-0863">Zinc-finger</keyword>
<accession>A0A1R3RRJ0</accession>
<feature type="compositionally biased region" description="Low complexity" evidence="10">
    <location>
        <begin position="217"/>
        <end position="228"/>
    </location>
</feature>
<dbReference type="InterPro" id="IPR036236">
    <property type="entry name" value="Znf_C2H2_sf"/>
</dbReference>
<keyword evidence="1" id="KW-0479">Metal-binding</keyword>
<dbReference type="PROSITE" id="PS50048">
    <property type="entry name" value="ZN2_CY6_FUNGAL_2"/>
    <property type="match status" value="1"/>
</dbReference>
<dbReference type="OrthoDB" id="9986881at2759"/>
<dbReference type="GO" id="GO:0000981">
    <property type="term" value="F:DNA-binding transcription factor activity, RNA polymerase II-specific"/>
    <property type="evidence" value="ECO:0007669"/>
    <property type="project" value="InterPro"/>
</dbReference>
<feature type="domain" description="Zn(2)-C6 fungal-type" evidence="11">
    <location>
        <begin position="81"/>
        <end position="110"/>
    </location>
</feature>
<evidence type="ECO:0000256" key="2">
    <source>
        <dbReference type="ARBA" id="ARBA00022737"/>
    </source>
</evidence>
<keyword evidence="2" id="KW-0677">Repeat</keyword>
<evidence type="ECO:0000256" key="3">
    <source>
        <dbReference type="ARBA" id="ARBA00022771"/>
    </source>
</evidence>
<feature type="compositionally biased region" description="Acidic residues" evidence="10">
    <location>
        <begin position="131"/>
        <end position="147"/>
    </location>
</feature>
<feature type="region of interest" description="Disordered" evidence="10">
    <location>
        <begin position="112"/>
        <end position="256"/>
    </location>
</feature>
<feature type="compositionally biased region" description="Polar residues" evidence="10">
    <location>
        <begin position="173"/>
        <end position="190"/>
    </location>
</feature>